<sequence length="670" mass="73979">MENLNDDLQEILDTDGPLDPLVDFRLSIGGQPEADDDRGAKFFDDWDIGLPQFGVNPAILLPGASGLQDIYDNEPDAPHDLEIEPGFVPASMLFPSDTGPMFLPADPSYQLYDGDIYGESFLEQPRPMPGSNENSLAIDPQLGDSGSSEYDSFRDLLGTTEANTYTIPSVVGDYSLIGISARPVAPISPLDTAGNLAPAIIIASPKVRNRRVLKTSNLNPIDTLRSKINKSKGKVKTPLTDGRNQYRAMDRVPLAEMSGNSAGSDLDDGIDLEKIAGIGKGSLSMPQAFAQSVGFRQQPDPETNIDEGHFDSDDTIDLAEYAAACHTYGNNAKGGFCRLDSLLGDERAASLERSLDITNGDYSLLQQTSEESPDVTVSAATVPAKRGRGRPIVPGSKRQRRIQAMAQPDYVPPKRGRPRTNENGQRKRVRRPKATQQVLGQSFSPLPIYVSPAATQFVPEASSQEVDEQTFNQMYKPVVLNNEIGYTPDQFILDSAQAGKIQQIYNVELPPGGWAETIERWRLTFNLNRITPSSEYLYHELNKLVEKTPGVAGSNSSKENIEPDSEDANNRIPTDESINNIQLTLQTLPPQEVRMETASQNLFPDHRLQIVASDGTYHDMTHEQVLEKLLDERDVYFRTIVWELMQKSQRIDSMKFIGSWNRMSGAWGFV</sequence>
<keyword evidence="3" id="KW-1185">Reference proteome</keyword>
<comment type="caution">
    <text evidence="2">The sequence shown here is derived from an EMBL/GenBank/DDBJ whole genome shotgun (WGS) entry which is preliminary data.</text>
</comment>
<dbReference type="AlphaFoldDB" id="A0AAV9V0R3"/>
<dbReference type="EMBL" id="JAVHNS010000006">
    <property type="protein sequence ID" value="KAK6352385.1"/>
    <property type="molecule type" value="Genomic_DNA"/>
</dbReference>
<reference evidence="2 3" key="1">
    <citation type="submission" date="2019-10" db="EMBL/GenBank/DDBJ databases">
        <authorList>
            <person name="Palmer J.M."/>
        </authorList>
    </citation>
    <scope>NUCLEOTIDE SEQUENCE [LARGE SCALE GENOMIC DNA]</scope>
    <source>
        <strain evidence="2 3">TWF730</strain>
    </source>
</reference>
<evidence type="ECO:0000313" key="2">
    <source>
        <dbReference type="EMBL" id="KAK6352385.1"/>
    </source>
</evidence>
<evidence type="ECO:0000256" key="1">
    <source>
        <dbReference type="SAM" id="MobiDB-lite"/>
    </source>
</evidence>
<organism evidence="2 3">
    <name type="scientific">Orbilia blumenaviensis</name>
    <dbReference type="NCBI Taxonomy" id="1796055"/>
    <lineage>
        <taxon>Eukaryota</taxon>
        <taxon>Fungi</taxon>
        <taxon>Dikarya</taxon>
        <taxon>Ascomycota</taxon>
        <taxon>Pezizomycotina</taxon>
        <taxon>Orbiliomycetes</taxon>
        <taxon>Orbiliales</taxon>
        <taxon>Orbiliaceae</taxon>
        <taxon>Orbilia</taxon>
    </lineage>
</organism>
<name>A0AAV9V0R3_9PEZI</name>
<feature type="region of interest" description="Disordered" evidence="1">
    <location>
        <begin position="548"/>
        <end position="573"/>
    </location>
</feature>
<feature type="region of interest" description="Disordered" evidence="1">
    <location>
        <begin position="386"/>
        <end position="437"/>
    </location>
</feature>
<proteinExistence type="predicted"/>
<accession>A0AAV9V0R3</accession>
<gene>
    <name evidence="2" type="ORF">TWF730_009212</name>
</gene>
<dbReference type="Proteomes" id="UP001373714">
    <property type="component" value="Unassembled WGS sequence"/>
</dbReference>
<evidence type="ECO:0000313" key="3">
    <source>
        <dbReference type="Proteomes" id="UP001373714"/>
    </source>
</evidence>
<protein>
    <submittedName>
        <fullName evidence="2">Uncharacterized protein</fullName>
    </submittedName>
</protein>
<feature type="region of interest" description="Disordered" evidence="1">
    <location>
        <begin position="125"/>
        <end position="145"/>
    </location>
</feature>